<reference evidence="1 2" key="1">
    <citation type="journal article" date="2014" name="Genome Announc.">
        <title>Draft Genome Sequences of Two Vibrionaceae Species, Vibrio ponticus C121 and Photobacterium aphoticum C119, Isolated as Coral Reef Microbiota.</title>
        <authorList>
            <person name="Al-saari N."/>
            <person name="Meirelles P.M."/>
            <person name="Mino S."/>
            <person name="Suda W."/>
            <person name="Oshima K."/>
            <person name="Hattori M."/>
            <person name="Ohkuma M."/>
            <person name="Thompson F.L."/>
            <person name="Gomez-Gil B."/>
            <person name="Sawabe T."/>
            <person name="Sawabe T."/>
        </authorList>
    </citation>
    <scope>NUCLEOTIDE SEQUENCE [LARGE SCALE GENOMIC DNA]</scope>
    <source>
        <strain evidence="1 2">JCM 19237</strain>
    </source>
</reference>
<sequence length="40" mass="4508">MRALFLGGDYILEKCQFPENNATISKQGVQLNEKTTQSMC</sequence>
<organism evidence="1 2">
    <name type="scientific">Photobacterium aphoticum</name>
    <dbReference type="NCBI Taxonomy" id="754436"/>
    <lineage>
        <taxon>Bacteria</taxon>
        <taxon>Pseudomonadati</taxon>
        <taxon>Pseudomonadota</taxon>
        <taxon>Gammaproteobacteria</taxon>
        <taxon>Vibrionales</taxon>
        <taxon>Vibrionaceae</taxon>
        <taxon>Photobacterium</taxon>
    </lineage>
</organism>
<dbReference type="EMBL" id="BBMN01000013">
    <property type="protein sequence ID" value="GAL06810.1"/>
    <property type="molecule type" value="Genomic_DNA"/>
</dbReference>
<comment type="caution">
    <text evidence="1">The sequence shown here is derived from an EMBL/GenBank/DDBJ whole genome shotgun (WGS) entry which is preliminary data.</text>
</comment>
<name>A0A090QUD3_9GAMM</name>
<evidence type="ECO:0000313" key="1">
    <source>
        <dbReference type="EMBL" id="GAL06810.1"/>
    </source>
</evidence>
<gene>
    <name evidence="1" type="ORF">JCM19237_3876</name>
</gene>
<evidence type="ECO:0000313" key="2">
    <source>
        <dbReference type="Proteomes" id="UP000029227"/>
    </source>
</evidence>
<dbReference type="STRING" id="754436.JCM19237_3876"/>
<dbReference type="AlphaFoldDB" id="A0A090QUD3"/>
<proteinExistence type="predicted"/>
<accession>A0A090QUD3</accession>
<dbReference type="Proteomes" id="UP000029227">
    <property type="component" value="Unassembled WGS sequence"/>
</dbReference>
<protein>
    <submittedName>
        <fullName evidence="1">Uncharacterized protein</fullName>
    </submittedName>
</protein>